<comment type="caution">
    <text evidence="2">The sequence shown here is derived from an EMBL/GenBank/DDBJ whole genome shotgun (WGS) entry which is preliminary data.</text>
</comment>
<accession>A0A0G0SX54</accession>
<keyword evidence="1" id="KW-0175">Coiled coil</keyword>
<organism evidence="2 3">
    <name type="scientific">Candidatus Woesebacteria bacterium GW2011_GWA1_39_8</name>
    <dbReference type="NCBI Taxonomy" id="1618552"/>
    <lineage>
        <taxon>Bacteria</taxon>
        <taxon>Candidatus Woeseibacteriota</taxon>
    </lineage>
</organism>
<dbReference type="EMBL" id="LBXL01000012">
    <property type="protein sequence ID" value="KKR30157.1"/>
    <property type="molecule type" value="Genomic_DNA"/>
</dbReference>
<evidence type="ECO:0000313" key="3">
    <source>
        <dbReference type="Proteomes" id="UP000034793"/>
    </source>
</evidence>
<protein>
    <submittedName>
        <fullName evidence="2">Uncharacterized protein</fullName>
    </submittedName>
</protein>
<dbReference type="AlphaFoldDB" id="A0A0G0SX54"/>
<gene>
    <name evidence="2" type="ORF">UT61_C0012G0027</name>
</gene>
<evidence type="ECO:0000313" key="2">
    <source>
        <dbReference type="EMBL" id="KKR30157.1"/>
    </source>
</evidence>
<dbReference type="Proteomes" id="UP000034793">
    <property type="component" value="Unassembled WGS sequence"/>
</dbReference>
<sequence length="78" mass="8957">MLDEYDFPHPERLEVRLMENRDNLTLTLQELRAQQAQLERTKGMARDGFFTTRPTENAIQEGHVQDEHGVVYQGGGNG</sequence>
<proteinExistence type="predicted"/>
<reference evidence="2 3" key="1">
    <citation type="journal article" date="2015" name="Nature">
        <title>rRNA introns, odd ribosomes, and small enigmatic genomes across a large radiation of phyla.</title>
        <authorList>
            <person name="Brown C.T."/>
            <person name="Hug L.A."/>
            <person name="Thomas B.C."/>
            <person name="Sharon I."/>
            <person name="Castelle C.J."/>
            <person name="Singh A."/>
            <person name="Wilkins M.J."/>
            <person name="Williams K.H."/>
            <person name="Banfield J.F."/>
        </authorList>
    </citation>
    <scope>NUCLEOTIDE SEQUENCE [LARGE SCALE GENOMIC DNA]</scope>
</reference>
<feature type="coiled-coil region" evidence="1">
    <location>
        <begin position="14"/>
        <end position="41"/>
    </location>
</feature>
<evidence type="ECO:0000256" key="1">
    <source>
        <dbReference type="SAM" id="Coils"/>
    </source>
</evidence>
<name>A0A0G0SX54_9BACT</name>